<sequence>MSIYTPDHWRVIEVKSESRGTVREVLAGWSGCVVYDPTWKISSSIVNVSEYPDRYEFMTKSSSMYVCFKDRHSISELMQKQLTTLQSMAAAEPEKTTVTLITYTEEEK</sequence>
<gene>
    <name evidence="1" type="ORF">UFOVP116_187</name>
</gene>
<proteinExistence type="predicted"/>
<name>A0A6J5L761_9CAUD</name>
<dbReference type="EMBL" id="LR796237">
    <property type="protein sequence ID" value="CAB4129935.1"/>
    <property type="molecule type" value="Genomic_DNA"/>
</dbReference>
<reference evidence="1" key="1">
    <citation type="submission" date="2020-04" db="EMBL/GenBank/DDBJ databases">
        <authorList>
            <person name="Chiriac C."/>
            <person name="Salcher M."/>
            <person name="Ghai R."/>
            <person name="Kavagutti S V."/>
        </authorList>
    </citation>
    <scope>NUCLEOTIDE SEQUENCE</scope>
</reference>
<evidence type="ECO:0000313" key="1">
    <source>
        <dbReference type="EMBL" id="CAB4129935.1"/>
    </source>
</evidence>
<accession>A0A6J5L761</accession>
<organism evidence="1">
    <name type="scientific">uncultured Caudovirales phage</name>
    <dbReference type="NCBI Taxonomy" id="2100421"/>
    <lineage>
        <taxon>Viruses</taxon>
        <taxon>Duplodnaviria</taxon>
        <taxon>Heunggongvirae</taxon>
        <taxon>Uroviricota</taxon>
        <taxon>Caudoviricetes</taxon>
        <taxon>Peduoviridae</taxon>
        <taxon>Maltschvirus</taxon>
        <taxon>Maltschvirus maltsch</taxon>
    </lineage>
</organism>
<protein>
    <submittedName>
        <fullName evidence="1">Uncharacterized protein</fullName>
    </submittedName>
</protein>